<feature type="transmembrane region" description="Helical" evidence="1">
    <location>
        <begin position="48"/>
        <end position="67"/>
    </location>
</feature>
<dbReference type="PANTHER" id="PTHR10790:SF51">
    <property type="entry name" value="TETRATRICOPEPTIDE REPEAT PROTEIN"/>
    <property type="match status" value="1"/>
</dbReference>
<feature type="transmembrane region" description="Helical" evidence="1">
    <location>
        <begin position="343"/>
        <end position="363"/>
    </location>
</feature>
<dbReference type="Proteomes" id="UP000230214">
    <property type="component" value="Unassembled WGS sequence"/>
</dbReference>
<comment type="caution">
    <text evidence="2">The sequence shown here is derived from an EMBL/GenBank/DDBJ whole genome shotgun (WGS) entry which is preliminary data.</text>
</comment>
<organism evidence="2 3">
    <name type="scientific">candidate division WWE3 bacterium CG10_big_fil_rev_8_21_14_0_10_32_10</name>
    <dbReference type="NCBI Taxonomy" id="1975090"/>
    <lineage>
        <taxon>Bacteria</taxon>
        <taxon>Katanobacteria</taxon>
    </lineage>
</organism>
<dbReference type="EMBL" id="PCXU01000017">
    <property type="protein sequence ID" value="PIR43619.1"/>
    <property type="molecule type" value="Genomic_DNA"/>
</dbReference>
<evidence type="ECO:0000313" key="3">
    <source>
        <dbReference type="Proteomes" id="UP000230214"/>
    </source>
</evidence>
<feature type="transmembrane region" description="Helical" evidence="1">
    <location>
        <begin position="457"/>
        <end position="475"/>
    </location>
</feature>
<keyword evidence="1" id="KW-0812">Transmembrane</keyword>
<feature type="transmembrane region" description="Helical" evidence="1">
    <location>
        <begin position="271"/>
        <end position="292"/>
    </location>
</feature>
<keyword evidence="1" id="KW-0472">Membrane</keyword>
<feature type="transmembrane region" description="Helical" evidence="1">
    <location>
        <begin position="106"/>
        <end position="124"/>
    </location>
</feature>
<dbReference type="PANTHER" id="PTHR10790">
    <property type="entry name" value="TPR-DOMAIN CONTAINING PROTEIN"/>
    <property type="match status" value="1"/>
</dbReference>
<feature type="transmembrane region" description="Helical" evidence="1">
    <location>
        <begin position="73"/>
        <end position="94"/>
    </location>
</feature>
<protein>
    <recommendedName>
        <fullName evidence="4">YYY membrane protein</fullName>
    </recommendedName>
</protein>
<gene>
    <name evidence="2" type="ORF">COV24_01860</name>
</gene>
<evidence type="ECO:0000256" key="1">
    <source>
        <dbReference type="SAM" id="Phobius"/>
    </source>
</evidence>
<dbReference type="InterPro" id="IPR018746">
    <property type="entry name" value="DUF2298"/>
</dbReference>
<name>A0A2H0RAR6_UNCKA</name>
<keyword evidence="1" id="KW-1133">Transmembrane helix</keyword>
<reference evidence="2 3" key="1">
    <citation type="submission" date="2017-09" db="EMBL/GenBank/DDBJ databases">
        <title>Depth-based differentiation of microbial function through sediment-hosted aquifers and enrichment of novel symbionts in the deep terrestrial subsurface.</title>
        <authorList>
            <person name="Probst A.J."/>
            <person name="Ladd B."/>
            <person name="Jarett J.K."/>
            <person name="Geller-Mcgrath D.E."/>
            <person name="Sieber C.M."/>
            <person name="Emerson J.B."/>
            <person name="Anantharaman K."/>
            <person name="Thomas B.C."/>
            <person name="Malmstrom R."/>
            <person name="Stieglmeier M."/>
            <person name="Klingl A."/>
            <person name="Woyke T."/>
            <person name="Ryan C.M."/>
            <person name="Banfield J.F."/>
        </authorList>
    </citation>
    <scope>NUCLEOTIDE SEQUENCE [LARGE SCALE GENOMIC DNA]</scope>
    <source>
        <strain evidence="2">CG10_big_fil_rev_8_21_14_0_10_32_10</strain>
    </source>
</reference>
<feature type="transmembrane region" description="Helical" evidence="1">
    <location>
        <begin position="414"/>
        <end position="437"/>
    </location>
</feature>
<dbReference type="Pfam" id="PF10060">
    <property type="entry name" value="DUF2298"/>
    <property type="match status" value="2"/>
</dbReference>
<feature type="transmembrane region" description="Helical" evidence="1">
    <location>
        <begin position="215"/>
        <end position="239"/>
    </location>
</feature>
<accession>A0A2H0RAR6</accession>
<feature type="transmembrane region" description="Helical" evidence="1">
    <location>
        <begin position="487"/>
        <end position="513"/>
    </location>
</feature>
<sequence length="659" mass="76400">MCCKIISKIQEMIKEILIIINWYLISLIPAIAVFPLSNILFKKFEDKGYAISRMLGILLISYISWILASFKVLAFTTLNLWIITILLTLFLIFISQKKHFKHNYKAIIIDEMVYIIAFGIMITYRSLNPDIKDIEKFMDFSILNGILRGNFLPPTDTWFSGTHINYYYFGQYTIAVLAKMSKVPSYYVYNLAISNIYANTALISFFIAKKFVKNVYMALITPTLIIFCGNLDFFIKLFLQGKNHYFYAEARSLIPQTINEFPSYSFIIGDLHAHIVNIPSVLLFIAVTLSIFLYKQNRNIKLVLASLLLGIFFITNSWDYILYLPFIMVILSIKYTKSKKYEYLILEIVSIIILSLFFVIPYLTQFKPPVRGLGIVKANMGDIKAIIVMFGFFLLVVLPFLIKNLNFKILGQKKILFIVILIIFGLGYILLPEIFYLKDIYSKANPPYYRANTVFKVWYQSWILLSLATGISFKYNLKYLKKSKLILYSYILVVGFLYIWVISYFFYAVFYVVGKKPAYKGLNGQQYIIKQNKDELETINWINKNIKGQPIILQADGNAYTNDTLITSFTGLPTVVGWRDHEFGWRGDWEIIANRMGDIQKIYQGTSKNEVEMLIKKYNISYVILSKKEKEKYGTEAGITVKDIGKTIYKANSVELIKL</sequence>
<evidence type="ECO:0000313" key="2">
    <source>
        <dbReference type="EMBL" id="PIR43619.1"/>
    </source>
</evidence>
<dbReference type="AlphaFoldDB" id="A0A2H0RAR6"/>
<proteinExistence type="predicted"/>
<feature type="transmembrane region" description="Helical" evidence="1">
    <location>
        <begin position="186"/>
        <end position="208"/>
    </location>
</feature>
<feature type="transmembrane region" description="Helical" evidence="1">
    <location>
        <begin position="16"/>
        <end position="36"/>
    </location>
</feature>
<feature type="transmembrane region" description="Helical" evidence="1">
    <location>
        <begin position="383"/>
        <end position="402"/>
    </location>
</feature>
<evidence type="ECO:0008006" key="4">
    <source>
        <dbReference type="Google" id="ProtNLM"/>
    </source>
</evidence>